<gene>
    <name evidence="2" type="ORF">FISHEDRAFT_10906</name>
</gene>
<proteinExistence type="predicted"/>
<dbReference type="Proteomes" id="UP000054144">
    <property type="component" value="Unassembled WGS sequence"/>
</dbReference>
<keyword evidence="3" id="KW-1185">Reference proteome</keyword>
<organism evidence="2 3">
    <name type="scientific">Fistulina hepatica ATCC 64428</name>
    <dbReference type="NCBI Taxonomy" id="1128425"/>
    <lineage>
        <taxon>Eukaryota</taxon>
        <taxon>Fungi</taxon>
        <taxon>Dikarya</taxon>
        <taxon>Basidiomycota</taxon>
        <taxon>Agaricomycotina</taxon>
        <taxon>Agaricomycetes</taxon>
        <taxon>Agaricomycetidae</taxon>
        <taxon>Agaricales</taxon>
        <taxon>Fistulinaceae</taxon>
        <taxon>Fistulina</taxon>
    </lineage>
</organism>
<protein>
    <recommendedName>
        <fullName evidence="1">LYR motif-containing protein Cup1-like N-terminal domain-containing protein</fullName>
    </recommendedName>
</protein>
<evidence type="ECO:0000313" key="3">
    <source>
        <dbReference type="Proteomes" id="UP000054144"/>
    </source>
</evidence>
<feature type="non-terminal residue" evidence="2">
    <location>
        <position position="1"/>
    </location>
</feature>
<feature type="domain" description="LYR motif-containing protein Cup1-like N-terminal" evidence="1">
    <location>
        <begin position="8"/>
        <end position="93"/>
    </location>
</feature>
<dbReference type="OrthoDB" id="198652at2759"/>
<reference evidence="2 3" key="1">
    <citation type="journal article" date="2015" name="Fungal Genet. Biol.">
        <title>Evolution of novel wood decay mechanisms in Agaricales revealed by the genome sequences of Fistulina hepatica and Cylindrobasidium torrendii.</title>
        <authorList>
            <person name="Floudas D."/>
            <person name="Held B.W."/>
            <person name="Riley R."/>
            <person name="Nagy L.G."/>
            <person name="Koehler G."/>
            <person name="Ransdell A.S."/>
            <person name="Younus H."/>
            <person name="Chow J."/>
            <person name="Chiniquy J."/>
            <person name="Lipzen A."/>
            <person name="Tritt A."/>
            <person name="Sun H."/>
            <person name="Haridas S."/>
            <person name="LaButti K."/>
            <person name="Ohm R.A."/>
            <person name="Kues U."/>
            <person name="Blanchette R.A."/>
            <person name="Grigoriev I.V."/>
            <person name="Minto R.E."/>
            <person name="Hibbett D.S."/>
        </authorList>
    </citation>
    <scope>NUCLEOTIDE SEQUENCE [LARGE SCALE GENOMIC DNA]</scope>
    <source>
        <strain evidence="2 3">ATCC 64428</strain>
    </source>
</reference>
<dbReference type="EMBL" id="KN882046">
    <property type="protein sequence ID" value="KIY45797.1"/>
    <property type="molecule type" value="Genomic_DNA"/>
</dbReference>
<sequence length="300" mass="34468">SKQQAISLYRNLRREVRKLPHYHLRFFFAIKASDDFRSIFDADNTNGLRDRKIRRVTKIFYQLRDANRGFHSAFESILDMAYGRTGKLKHELLEPLLDDSHTPLPPKMIPAVETSRPPVYSPAMKALLMSTLSRTTKPLKPAYLTHPPTLSERADPSSEAYQVLGPLSKRRDLNTRWRYFVQEKKKIYPPLQVAMHSDAKTVNYVPGGDQLRQQGAPCVGFQGTSAVETLMSITGRFQGALRPLTRKQRRTVGAARNSASSPLEHPNRWLRRRYQTLLARIPVLVPVENSKSREMRVMPY</sequence>
<dbReference type="InterPro" id="IPR046896">
    <property type="entry name" value="Cup1-like_N"/>
</dbReference>
<dbReference type="Pfam" id="PF20263">
    <property type="entry name" value="LYRM2-like"/>
    <property type="match status" value="1"/>
</dbReference>
<dbReference type="AlphaFoldDB" id="A0A0D7A465"/>
<accession>A0A0D7A465</accession>
<name>A0A0D7A465_9AGAR</name>
<evidence type="ECO:0000313" key="2">
    <source>
        <dbReference type="EMBL" id="KIY45797.1"/>
    </source>
</evidence>
<evidence type="ECO:0000259" key="1">
    <source>
        <dbReference type="Pfam" id="PF20263"/>
    </source>
</evidence>
<feature type="non-terminal residue" evidence="2">
    <location>
        <position position="300"/>
    </location>
</feature>